<accession>A0ABR6Y2B4</accession>
<feature type="chain" id="PRO_5047365944" evidence="1">
    <location>
        <begin position="20"/>
        <end position="206"/>
    </location>
</feature>
<dbReference type="EMBL" id="JACOME010000002">
    <property type="protein sequence ID" value="MBC3846378.1"/>
    <property type="molecule type" value="Genomic_DNA"/>
</dbReference>
<comment type="caution">
    <text evidence="2">The sequence shown here is derived from an EMBL/GenBank/DDBJ whole genome shotgun (WGS) entry which is preliminary data.</text>
</comment>
<dbReference type="RefSeq" id="WP_186845497.1">
    <property type="nucleotide sequence ID" value="NZ_JACOME010000002.1"/>
</dbReference>
<feature type="signal peptide" evidence="1">
    <location>
        <begin position="1"/>
        <end position="19"/>
    </location>
</feature>
<name>A0ABR6Y2B4_9FLAO</name>
<evidence type="ECO:0000313" key="2">
    <source>
        <dbReference type="EMBL" id="MBC3846378.1"/>
    </source>
</evidence>
<reference evidence="2 3" key="1">
    <citation type="submission" date="2020-08" db="EMBL/GenBank/DDBJ databases">
        <title>Winogradskyella ouciana sp. nov., isolated from the hadal seawater of the Mariana Trench.</title>
        <authorList>
            <person name="He X."/>
        </authorList>
    </citation>
    <scope>NUCLEOTIDE SEQUENCE [LARGE SCALE GENOMIC DNA]</scope>
    <source>
        <strain evidence="2 3">KCTC 22026</strain>
    </source>
</reference>
<sequence>MKNIIIIVMLLLHSVVAFSQDENRLEILEADSTWLKEIIKFPLSFAEDIKYKGYEDLRFAKNWSQPEGTEFFTYAFVWNINLSDKPTVEMIESNTKLYYDGLMSAVNKDKDLTIPKSVTTFNLIDDIDEKLPFFSGEMKVYDSFFTKKVITLFARVESIYCEKQNKYLLLFRVSSLEFNKDIWNVLNNITLSGDACEVNTFEVSND</sequence>
<dbReference type="Proteomes" id="UP000607435">
    <property type="component" value="Unassembled WGS sequence"/>
</dbReference>
<organism evidence="2 3">
    <name type="scientific">Winogradskyella echinorum</name>
    <dbReference type="NCBI Taxonomy" id="538189"/>
    <lineage>
        <taxon>Bacteria</taxon>
        <taxon>Pseudomonadati</taxon>
        <taxon>Bacteroidota</taxon>
        <taxon>Flavobacteriia</taxon>
        <taxon>Flavobacteriales</taxon>
        <taxon>Flavobacteriaceae</taxon>
        <taxon>Winogradskyella</taxon>
    </lineage>
</organism>
<evidence type="ECO:0000313" key="3">
    <source>
        <dbReference type="Proteomes" id="UP000607435"/>
    </source>
</evidence>
<evidence type="ECO:0000256" key="1">
    <source>
        <dbReference type="SAM" id="SignalP"/>
    </source>
</evidence>
<gene>
    <name evidence="2" type="ORF">H6H04_08305</name>
</gene>
<keyword evidence="1" id="KW-0732">Signal</keyword>
<protein>
    <submittedName>
        <fullName evidence="2">Uncharacterized protein</fullName>
    </submittedName>
</protein>
<keyword evidence="3" id="KW-1185">Reference proteome</keyword>
<proteinExistence type="predicted"/>